<dbReference type="SUPFAM" id="SSF55073">
    <property type="entry name" value="Nucleotide cyclase"/>
    <property type="match status" value="1"/>
</dbReference>
<dbReference type="InterPro" id="IPR029787">
    <property type="entry name" value="Nucleotide_cyclase"/>
</dbReference>
<evidence type="ECO:0000313" key="6">
    <source>
        <dbReference type="Proteomes" id="UP000528734"/>
    </source>
</evidence>
<protein>
    <submittedName>
        <fullName evidence="5">AAA family ATPase</fullName>
    </submittedName>
</protein>
<reference evidence="5 6" key="1">
    <citation type="submission" date="2020-03" db="EMBL/GenBank/DDBJ databases">
        <title>Bradyrhizobium diversity isolated from nodules of Muelleranthus trifoliolatus.</title>
        <authorList>
            <person name="Klepa M."/>
            <person name="Helene L."/>
            <person name="Hungria M."/>
        </authorList>
    </citation>
    <scope>NUCLEOTIDE SEQUENCE [LARGE SCALE GENOMIC DNA]</scope>
    <source>
        <strain evidence="5 6">WSM 1744</strain>
    </source>
</reference>
<dbReference type="PROSITE" id="PS50125">
    <property type="entry name" value="GUANYLATE_CYCLASE_2"/>
    <property type="match status" value="1"/>
</dbReference>
<keyword evidence="2" id="KW-0067">ATP-binding</keyword>
<keyword evidence="6" id="KW-1185">Reference proteome</keyword>
<dbReference type="EMBL" id="JAAVLW010000004">
    <property type="protein sequence ID" value="NOJ47548.1"/>
    <property type="molecule type" value="Genomic_DNA"/>
</dbReference>
<dbReference type="InterPro" id="IPR027417">
    <property type="entry name" value="P-loop_NTPase"/>
</dbReference>
<evidence type="ECO:0000313" key="5">
    <source>
        <dbReference type="EMBL" id="NOJ47548.1"/>
    </source>
</evidence>
<dbReference type="InterPro" id="IPR013761">
    <property type="entry name" value="SAM/pointed_sf"/>
</dbReference>
<dbReference type="CDD" id="cd07302">
    <property type="entry name" value="CHD"/>
    <property type="match status" value="1"/>
</dbReference>
<dbReference type="Gene3D" id="1.10.150.50">
    <property type="entry name" value="Transcription Factor, Ets-1"/>
    <property type="match status" value="1"/>
</dbReference>
<dbReference type="SMART" id="SM00044">
    <property type="entry name" value="CYCc"/>
    <property type="match status" value="1"/>
</dbReference>
<dbReference type="Gene3D" id="1.25.40.10">
    <property type="entry name" value="Tetratricopeptide repeat domain"/>
    <property type="match status" value="2"/>
</dbReference>
<dbReference type="AlphaFoldDB" id="A0A7Y4M2A2"/>
<dbReference type="GO" id="GO:0005524">
    <property type="term" value="F:ATP binding"/>
    <property type="evidence" value="ECO:0007669"/>
    <property type="project" value="UniProtKB-KW"/>
</dbReference>
<comment type="caution">
    <text evidence="5">The sequence shown here is derived from an EMBL/GenBank/DDBJ whole genome shotgun (WGS) entry which is preliminary data.</text>
</comment>
<dbReference type="Proteomes" id="UP000528734">
    <property type="component" value="Unassembled WGS sequence"/>
</dbReference>
<feature type="domain" description="SAM" evidence="3">
    <location>
        <begin position="60"/>
        <end position="105"/>
    </location>
</feature>
<dbReference type="Pfam" id="PF00211">
    <property type="entry name" value="Guanylate_cyc"/>
    <property type="match status" value="1"/>
</dbReference>
<accession>A0A7Y4M2A2</accession>
<evidence type="ECO:0000259" key="3">
    <source>
        <dbReference type="PROSITE" id="PS50105"/>
    </source>
</evidence>
<evidence type="ECO:0000256" key="1">
    <source>
        <dbReference type="ARBA" id="ARBA00022741"/>
    </source>
</evidence>
<dbReference type="SUPFAM" id="SSF47769">
    <property type="entry name" value="SAM/Pointed domain"/>
    <property type="match status" value="1"/>
</dbReference>
<dbReference type="PANTHER" id="PTHR16305">
    <property type="entry name" value="TESTICULAR SOLUBLE ADENYLYL CYCLASE"/>
    <property type="match status" value="1"/>
</dbReference>
<proteinExistence type="predicted"/>
<dbReference type="SUPFAM" id="SSF52540">
    <property type="entry name" value="P-loop containing nucleoside triphosphate hydrolases"/>
    <property type="match status" value="1"/>
</dbReference>
<dbReference type="GO" id="GO:0009190">
    <property type="term" value="P:cyclic nucleotide biosynthetic process"/>
    <property type="evidence" value="ECO:0007669"/>
    <property type="project" value="InterPro"/>
</dbReference>
<dbReference type="GO" id="GO:0035556">
    <property type="term" value="P:intracellular signal transduction"/>
    <property type="evidence" value="ECO:0007669"/>
    <property type="project" value="InterPro"/>
</dbReference>
<dbReference type="PANTHER" id="PTHR16305:SF28">
    <property type="entry name" value="GUANYLATE CYCLASE DOMAIN-CONTAINING PROTEIN"/>
    <property type="match status" value="1"/>
</dbReference>
<dbReference type="InterPro" id="IPR041664">
    <property type="entry name" value="AAA_16"/>
</dbReference>
<keyword evidence="1" id="KW-0547">Nucleotide-binding</keyword>
<sequence length="1176" mass="128247">MCRRRRRAEGSTPPSLFRTVQRTGLELPNRAKGFFRSPAAGKVTLEHTLDLVESTSARRKAVDELERWLVPLGLVQLAPALRANDVDLKILPELSEADLEKLGLSLGQRKKLLKAAACLPNASASADSSAAPAASFSTVSSAERRQLTVMFCDLVGSTALSADLDPEDLREVIGAYHRCVAETVARFDGFVAKYMGDGVLLYFGYPQAHEDDAERAVRAGLALINAIDQLQTSERLRVRIGIGTGLVVVGDLIGSGEAQERAVVGDTPNLAARLQAIGEPNTIVVGPTTRHLLGDLFEYRDLGTVAMKGFPQPVQAYQVLRSSAVESRFEAFHSAGLTPLVGREEEIELLLRRWQRATSGEGQVVLLSAEAGVGKSRLVAALQEKLQAEPYSRLRCFCSPHHQGSALYPVIRQLERAAGFTRDDPPEIKLDKLKALLAGAATAAEDMPLLAELLSLPSDRYGRVPLSPQAKKERTLQALVRQVEDLSRRNPVLWVFEDVHWIDPTSLELLQVTVDRVQQLPVLLLLTFRPEFLPPWIGQPHVTMLALGRLNRRDTAALVERVVGANALPPAIVHEIVDRTDGVPLFVEELTKAMLEAGADEGDPKVVLSRLSPAALAIPATLHASLLARLDRLSPEAKEIAQTGAAIGREFSDDLIRTVSPLPDAPLQSALDQLAASQLIFRRGSSAYSFKHALVQDTAYGTLLRGKRQPLHARIAWALEEKFPDIAATQPEVLAHHFTEADLTENAVAYWRKAGQRAAERSAHAEAIAHLRKGLGVAERITDPVQRARRELDLQLVLAPVLITTKSWSAPEVEQAYLRARDLGRQAGDVAQLFTVSWGLWLVYQQRCEFKTARDLLDELFALARRSADPALLLQAHHAAWTTLLNLPELTACRAHLGAGSALYRPDAYGAHKFLYGSHDVAVCNRYTAAAALWPLGFPEQALAAAREAVSMARQLSHPFSLVLALVFAAMISQHRREAEPAREQAEAAMAVCAEHGIAPHLAAAGSILRGWTIAECGQAMEGIAEVRDGLAAIQPTGVRIRRPFYLALLAEASARGGEIEQGLTALAEAAAAVEETGERRWEAEIYRLIGELTVARQGRDATEAEACFRRALEVAGRQSAKALELRAATSLARVWCDQGKPQQAHDLLAPVYGWFTEGFDTPDLREAKALLDALR</sequence>
<dbReference type="InterPro" id="IPR001660">
    <property type="entry name" value="SAM"/>
</dbReference>
<dbReference type="PROSITE" id="PS50105">
    <property type="entry name" value="SAM_DOMAIN"/>
    <property type="match status" value="1"/>
</dbReference>
<dbReference type="CDD" id="cd09487">
    <property type="entry name" value="SAM_superfamily"/>
    <property type="match status" value="1"/>
</dbReference>
<name>A0A7Y4M2A2_9BRAD</name>
<dbReference type="GO" id="GO:0004016">
    <property type="term" value="F:adenylate cyclase activity"/>
    <property type="evidence" value="ECO:0007669"/>
    <property type="project" value="TreeGrafter"/>
</dbReference>
<dbReference type="SMART" id="SM00454">
    <property type="entry name" value="SAM"/>
    <property type="match status" value="1"/>
</dbReference>
<dbReference type="Pfam" id="PF13191">
    <property type="entry name" value="AAA_16"/>
    <property type="match status" value="1"/>
</dbReference>
<dbReference type="Pfam" id="PF07647">
    <property type="entry name" value="SAM_2"/>
    <property type="match status" value="1"/>
</dbReference>
<feature type="domain" description="Guanylate cyclase" evidence="4">
    <location>
        <begin position="148"/>
        <end position="275"/>
    </location>
</feature>
<evidence type="ECO:0000256" key="2">
    <source>
        <dbReference type="ARBA" id="ARBA00022840"/>
    </source>
</evidence>
<evidence type="ECO:0000259" key="4">
    <source>
        <dbReference type="PROSITE" id="PS50125"/>
    </source>
</evidence>
<dbReference type="GO" id="GO:0005737">
    <property type="term" value="C:cytoplasm"/>
    <property type="evidence" value="ECO:0007669"/>
    <property type="project" value="TreeGrafter"/>
</dbReference>
<dbReference type="InterPro" id="IPR001054">
    <property type="entry name" value="A/G_cyclase"/>
</dbReference>
<dbReference type="Gene3D" id="3.30.70.1230">
    <property type="entry name" value="Nucleotide cyclase"/>
    <property type="match status" value="1"/>
</dbReference>
<dbReference type="InterPro" id="IPR011990">
    <property type="entry name" value="TPR-like_helical_dom_sf"/>
</dbReference>
<gene>
    <name evidence="5" type="ORF">HCN50_15035</name>
</gene>
<dbReference type="Gene3D" id="3.40.50.300">
    <property type="entry name" value="P-loop containing nucleotide triphosphate hydrolases"/>
    <property type="match status" value="1"/>
</dbReference>
<organism evidence="5 6">
    <name type="scientific">Bradyrhizobium archetypum</name>
    <dbReference type="NCBI Taxonomy" id="2721160"/>
    <lineage>
        <taxon>Bacteria</taxon>
        <taxon>Pseudomonadati</taxon>
        <taxon>Pseudomonadota</taxon>
        <taxon>Alphaproteobacteria</taxon>
        <taxon>Hyphomicrobiales</taxon>
        <taxon>Nitrobacteraceae</taxon>
        <taxon>Bradyrhizobium</taxon>
    </lineage>
</organism>
<dbReference type="SUPFAM" id="SSF48452">
    <property type="entry name" value="TPR-like"/>
    <property type="match status" value="1"/>
</dbReference>